<feature type="compositionally biased region" description="Polar residues" evidence="1">
    <location>
        <begin position="302"/>
        <end position="318"/>
    </location>
</feature>
<name>A0ABR4AHS1_9LECA</name>
<feature type="compositionally biased region" description="Low complexity" evidence="1">
    <location>
        <begin position="1"/>
        <end position="37"/>
    </location>
</feature>
<feature type="compositionally biased region" description="Polar residues" evidence="1">
    <location>
        <begin position="1123"/>
        <end position="1143"/>
    </location>
</feature>
<feature type="compositionally biased region" description="Acidic residues" evidence="1">
    <location>
        <begin position="351"/>
        <end position="361"/>
    </location>
</feature>
<feature type="compositionally biased region" description="Polar residues" evidence="1">
    <location>
        <begin position="1300"/>
        <end position="1318"/>
    </location>
</feature>
<accession>A0ABR4AHS1</accession>
<feature type="region of interest" description="Disordered" evidence="1">
    <location>
        <begin position="1"/>
        <end position="43"/>
    </location>
</feature>
<comment type="caution">
    <text evidence="2">The sequence shown here is derived from an EMBL/GenBank/DDBJ whole genome shotgun (WGS) entry which is preliminary data.</text>
</comment>
<feature type="compositionally biased region" description="Polar residues" evidence="1">
    <location>
        <begin position="397"/>
        <end position="409"/>
    </location>
</feature>
<feature type="region of interest" description="Disordered" evidence="1">
    <location>
        <begin position="496"/>
        <end position="565"/>
    </location>
</feature>
<evidence type="ECO:0000313" key="3">
    <source>
        <dbReference type="Proteomes" id="UP001590950"/>
    </source>
</evidence>
<gene>
    <name evidence="2" type="ORF">N7G274_002397</name>
</gene>
<organism evidence="2 3">
    <name type="scientific">Stereocaulon virgatum</name>
    <dbReference type="NCBI Taxonomy" id="373712"/>
    <lineage>
        <taxon>Eukaryota</taxon>
        <taxon>Fungi</taxon>
        <taxon>Dikarya</taxon>
        <taxon>Ascomycota</taxon>
        <taxon>Pezizomycotina</taxon>
        <taxon>Lecanoromycetes</taxon>
        <taxon>OSLEUM clade</taxon>
        <taxon>Lecanoromycetidae</taxon>
        <taxon>Lecanorales</taxon>
        <taxon>Lecanorineae</taxon>
        <taxon>Stereocaulaceae</taxon>
        <taxon>Stereocaulon</taxon>
    </lineage>
</organism>
<reference evidence="2 3" key="1">
    <citation type="submission" date="2024-09" db="EMBL/GenBank/DDBJ databases">
        <title>Rethinking Asexuality: The Enigmatic Case of Functional Sexual Genes in Lepraria (Stereocaulaceae).</title>
        <authorList>
            <person name="Doellman M."/>
            <person name="Sun Y."/>
            <person name="Barcenas-Pena A."/>
            <person name="Lumbsch H.T."/>
            <person name="Grewe F."/>
        </authorList>
    </citation>
    <scope>NUCLEOTIDE SEQUENCE [LARGE SCALE GENOMIC DNA]</scope>
    <source>
        <strain evidence="2 3">Mercado 3170</strain>
    </source>
</reference>
<feature type="compositionally biased region" description="Basic and acidic residues" evidence="1">
    <location>
        <begin position="335"/>
        <end position="347"/>
    </location>
</feature>
<feature type="compositionally biased region" description="Low complexity" evidence="1">
    <location>
        <begin position="691"/>
        <end position="707"/>
    </location>
</feature>
<feature type="compositionally biased region" description="Low complexity" evidence="1">
    <location>
        <begin position="1108"/>
        <end position="1122"/>
    </location>
</feature>
<feature type="region of interest" description="Disordered" evidence="1">
    <location>
        <begin position="291"/>
        <end position="478"/>
    </location>
</feature>
<feature type="region of interest" description="Disordered" evidence="1">
    <location>
        <begin position="643"/>
        <end position="1392"/>
    </location>
</feature>
<feature type="compositionally biased region" description="Low complexity" evidence="1">
    <location>
        <begin position="729"/>
        <end position="747"/>
    </location>
</feature>
<feature type="compositionally biased region" description="Polar residues" evidence="1">
    <location>
        <begin position="546"/>
        <end position="562"/>
    </location>
</feature>
<feature type="compositionally biased region" description="Basic and acidic residues" evidence="1">
    <location>
        <begin position="845"/>
        <end position="863"/>
    </location>
</feature>
<sequence length="1392" mass="149591">MEQPSPSEILELPSPSTRRKSSMSSDRAPSAAGASLLSPPPVRPDPAYIAASAASQIVISDRAEQGDEQFDGANENDTAVVSPGSLILVNAFLDHLLFSFLASARSTSIASLRPAILEVLKPRLGKEAIDGADEELEGYLAGGDAEELLAFHSGQEFRGEYNLNLVWRRTRLRCMVYTRLGDMEEEDEEMYLDDEQEGDADDGRPRLTRDLGSVSPAAAIFLTSIIEFVGEHALLVASEAAFNRSQSKQYRAADSRYWVEEVDMEKVAFNTTLGRLWRAWKKRVRTSTLLSPRPMSREMRQKTSSNHTSRNASISEENGSGYFGDAKSNPSVGEVLEKDRDISEVPREGNLPEEPDFDDFSGPETTGALSLEATKAMRNRPHSMIEYPRPRPESPMLTPTQSSMSNQLRSPEAGEQRPVQTRQRSSSVPNRQTPYVSPTDETFTTPTESPNPFTSHDDRDHAEDALPKLTNDQSAIPELADGDQAVATMYDGIVSKSDEEPPEKLPQGMAERAHRGISTYTDTSNQTDESDQETAPEALIAKKAASTANSESRESTVSSNFGFQGGEIDAATHAGVLDQSAAGDIDGPEVKLSSNDTDNSRQHVGTFADLATISGHQLRTYDDSGTAVKRDIPVLYEAPSNEDVIYDPEASVRTSTGLEDEGELPTPTMPGQGNHDSQGVPPLTPLKELMDAASGSSDEASSTSHSNDASRANIFIPEHRSQGSGGPRAASYSSSTYSHAQASTSASRFTDSRGQTVGTNIDTEKVGTQRMPPASTGTTTAGRTSTSSNRDGRPITASSNTSQLSSKIKGMLGRESNDLNRQPLPNRKSSGDSGSLINGSLRQTRSADRELDFEELMRSDETVKISLTSQNMREIESPDSPRYQNHSETAELADFIRSSGPSSPETERSKVARPTKLKGLNVLRSNPASGSSPTAMKHGPTSSIDTAKAQSKGRILGPKSPGGVAREPTTKDDSVRDFADFIRSTGPDAGAKHVSRSVSTPVTKHSPSGSVSAPQAAGQGKTIPKRITRPIPVTGAKSTGELPKRATSKLQAREPVVTNSNTTADLAEFFRSGPPGDQVDGPRAGIGAQPGPRANGLTNGRLREAINSGSSVASTSDSVAPSKMTQSSANSRTGLLDSSNRSVPAQRGGRGDDSLGPKRTQRRVKDPYAIDSDDEETDGYGTPQPPEREEESLADFLRNYDPPSESTNARGTPVTLTGAPKAAKQSGFTIRQRIARNIAVIPDYRPLPPKTPKKPTSTKSPPRSNETSGQRKSSTTSQSVGGAAAAPQPSSMKPRATSPHLVTQNGTKIDTYKPTQPTYAKHVDRRPKQHLQAREEQGSVGGMGDLADFLRETEPPPPPPSSGSITRPMSPSKEDKEGGFGRMFSRRKRDVR</sequence>
<feature type="compositionally biased region" description="Polar residues" evidence="1">
    <location>
        <begin position="996"/>
        <end position="1013"/>
    </location>
</feature>
<feature type="compositionally biased region" description="Polar residues" evidence="1">
    <location>
        <begin position="827"/>
        <end position="844"/>
    </location>
</feature>
<feature type="compositionally biased region" description="Basic and acidic residues" evidence="1">
    <location>
        <begin position="455"/>
        <end position="466"/>
    </location>
</feature>
<evidence type="ECO:0000256" key="1">
    <source>
        <dbReference type="SAM" id="MobiDB-lite"/>
    </source>
</evidence>
<feature type="compositionally biased region" description="Low complexity" evidence="1">
    <location>
        <begin position="774"/>
        <end position="788"/>
    </location>
</feature>
<feature type="compositionally biased region" description="Polar residues" evidence="1">
    <location>
        <begin position="923"/>
        <end position="949"/>
    </location>
</feature>
<feature type="compositionally biased region" description="Polar residues" evidence="1">
    <location>
        <begin position="748"/>
        <end position="761"/>
    </location>
</feature>
<dbReference type="Proteomes" id="UP001590950">
    <property type="component" value="Unassembled WGS sequence"/>
</dbReference>
<keyword evidence="3" id="KW-1185">Reference proteome</keyword>
<feature type="compositionally biased region" description="Polar residues" evidence="1">
    <location>
        <begin position="518"/>
        <end position="527"/>
    </location>
</feature>
<protein>
    <submittedName>
        <fullName evidence="2">Uncharacterized protein</fullName>
    </submittedName>
</protein>
<dbReference type="EMBL" id="JBEFKJ010000007">
    <property type="protein sequence ID" value="KAL2045314.1"/>
    <property type="molecule type" value="Genomic_DNA"/>
</dbReference>
<feature type="compositionally biased region" description="Basic and acidic residues" evidence="1">
    <location>
        <begin position="968"/>
        <end position="980"/>
    </location>
</feature>
<proteinExistence type="predicted"/>
<feature type="compositionally biased region" description="Polar residues" evidence="1">
    <location>
        <begin position="1263"/>
        <end position="1280"/>
    </location>
</feature>
<feature type="compositionally biased region" description="Polar residues" evidence="1">
    <location>
        <begin position="796"/>
        <end position="806"/>
    </location>
</feature>
<feature type="compositionally biased region" description="Polar residues" evidence="1">
    <location>
        <begin position="418"/>
        <end position="454"/>
    </location>
</feature>
<evidence type="ECO:0000313" key="2">
    <source>
        <dbReference type="EMBL" id="KAL2045314.1"/>
    </source>
</evidence>
<feature type="region of interest" description="Disordered" evidence="1">
    <location>
        <begin position="579"/>
        <end position="601"/>
    </location>
</feature>